<evidence type="ECO:0000256" key="1">
    <source>
        <dbReference type="SAM" id="MobiDB-lite"/>
    </source>
</evidence>
<keyword evidence="3" id="KW-1185">Reference proteome</keyword>
<name>A0A2R6NRZ5_9APHY</name>
<protein>
    <submittedName>
        <fullName evidence="2">Uncharacterized protein</fullName>
    </submittedName>
</protein>
<dbReference type="AlphaFoldDB" id="A0A2R6NRZ5"/>
<sequence>MTSFERTSHRSHYVDGPGLRITHTIPTLTVSQTKLLGYAAQQQDVHANTDADTDGAGFSERSQRSCRLGDSPDGENSAGEMQRGEDIRMKINVGLPSDTDLDRVLDAEMASTEDSSEDVSGGQKRPDESGGGEEARYVVPTDSSAIYHLVFYGCVRIFDGSFADLFASPVAVFK</sequence>
<evidence type="ECO:0000313" key="3">
    <source>
        <dbReference type="Proteomes" id="UP000186601"/>
    </source>
</evidence>
<proteinExistence type="predicted"/>
<organism evidence="2 3">
    <name type="scientific">Hermanssonia centrifuga</name>
    <dbReference type="NCBI Taxonomy" id="98765"/>
    <lineage>
        <taxon>Eukaryota</taxon>
        <taxon>Fungi</taxon>
        <taxon>Dikarya</taxon>
        <taxon>Basidiomycota</taxon>
        <taxon>Agaricomycotina</taxon>
        <taxon>Agaricomycetes</taxon>
        <taxon>Polyporales</taxon>
        <taxon>Meruliaceae</taxon>
        <taxon>Hermanssonia</taxon>
    </lineage>
</organism>
<feature type="compositionally biased region" description="Basic and acidic residues" evidence="1">
    <location>
        <begin position="124"/>
        <end position="136"/>
    </location>
</feature>
<dbReference type="Proteomes" id="UP000186601">
    <property type="component" value="Unassembled WGS sequence"/>
</dbReference>
<accession>A0A2R6NRZ5</accession>
<dbReference type="EMBL" id="MLYV02000882">
    <property type="protein sequence ID" value="PSR75620.1"/>
    <property type="molecule type" value="Genomic_DNA"/>
</dbReference>
<gene>
    <name evidence="2" type="ORF">PHLCEN_2v9021</name>
</gene>
<evidence type="ECO:0000313" key="2">
    <source>
        <dbReference type="EMBL" id="PSR75620.1"/>
    </source>
</evidence>
<feature type="region of interest" description="Disordered" evidence="1">
    <location>
        <begin position="46"/>
        <end position="136"/>
    </location>
</feature>
<comment type="caution">
    <text evidence="2">The sequence shown here is derived from an EMBL/GenBank/DDBJ whole genome shotgun (WGS) entry which is preliminary data.</text>
</comment>
<reference evidence="2 3" key="1">
    <citation type="submission" date="2018-02" db="EMBL/GenBank/DDBJ databases">
        <title>Genome sequence of the basidiomycete white-rot fungus Phlebia centrifuga.</title>
        <authorList>
            <person name="Granchi Z."/>
            <person name="Peng M."/>
            <person name="de Vries R.P."/>
            <person name="Hilden K."/>
            <person name="Makela M.R."/>
            <person name="Grigoriev I."/>
            <person name="Riley R."/>
        </authorList>
    </citation>
    <scope>NUCLEOTIDE SEQUENCE [LARGE SCALE GENOMIC DNA]</scope>
    <source>
        <strain evidence="2 3">FBCC195</strain>
    </source>
</reference>